<dbReference type="InterPro" id="IPR051393">
    <property type="entry name" value="ABC_transporter_permease"/>
</dbReference>
<gene>
    <name evidence="10" type="ORF">D9V28_15610</name>
</gene>
<protein>
    <submittedName>
        <fullName evidence="10">Sugar ABC transporter permease</fullName>
    </submittedName>
</protein>
<proteinExistence type="inferred from homology"/>
<dbReference type="EMBL" id="RCWJ01000005">
    <property type="protein sequence ID" value="RLQ81161.1"/>
    <property type="molecule type" value="Genomic_DNA"/>
</dbReference>
<feature type="transmembrane region" description="Helical" evidence="7">
    <location>
        <begin position="320"/>
        <end position="342"/>
    </location>
</feature>
<dbReference type="SUPFAM" id="SSF161098">
    <property type="entry name" value="MetI-like"/>
    <property type="match status" value="1"/>
</dbReference>
<dbReference type="AlphaFoldDB" id="A0A3L7IUS9"/>
<keyword evidence="4 7" id="KW-0812">Transmembrane</keyword>
<dbReference type="CDD" id="cd06261">
    <property type="entry name" value="TM_PBP2"/>
    <property type="match status" value="1"/>
</dbReference>
<dbReference type="PROSITE" id="PS50928">
    <property type="entry name" value="ABC_TM1"/>
    <property type="match status" value="1"/>
</dbReference>
<dbReference type="PANTHER" id="PTHR30193">
    <property type="entry name" value="ABC TRANSPORTER PERMEASE PROTEIN"/>
    <property type="match status" value="1"/>
</dbReference>
<evidence type="ECO:0000256" key="4">
    <source>
        <dbReference type="ARBA" id="ARBA00022692"/>
    </source>
</evidence>
<dbReference type="OrthoDB" id="9805974at2"/>
<feature type="transmembrane region" description="Helical" evidence="7">
    <location>
        <begin position="68"/>
        <end position="93"/>
    </location>
</feature>
<dbReference type="Gene3D" id="1.10.3720.10">
    <property type="entry name" value="MetI-like"/>
    <property type="match status" value="1"/>
</dbReference>
<feature type="transmembrane region" description="Helical" evidence="7">
    <location>
        <begin position="213"/>
        <end position="237"/>
    </location>
</feature>
<organism evidence="10 11">
    <name type="scientific">Mycetocola zhadangensis</name>
    <dbReference type="NCBI Taxonomy" id="1164595"/>
    <lineage>
        <taxon>Bacteria</taxon>
        <taxon>Bacillati</taxon>
        <taxon>Actinomycetota</taxon>
        <taxon>Actinomycetes</taxon>
        <taxon>Micrococcales</taxon>
        <taxon>Microbacteriaceae</taxon>
        <taxon>Mycetocola</taxon>
    </lineage>
</organism>
<reference evidence="10 11" key="1">
    <citation type="submission" date="2018-10" db="EMBL/GenBank/DDBJ databases">
        <authorList>
            <person name="Li J."/>
        </authorList>
    </citation>
    <scope>NUCLEOTIDE SEQUENCE [LARGE SCALE GENOMIC DNA]</scope>
    <source>
        <strain evidence="10 11">ZD1-4</strain>
    </source>
</reference>
<sequence>MSSPSSSLARAERRRKPSTAFRTNGKKSLALSTSEGTSTRGRLPTPPGTGGPAPRQQRRTRDSTAHRLFIAPSILSLVVLGLYPLIFIVLTALSESSLGRPFQEWVGTANFEAALGDEDVVASLVRNTIYALLVSAASVVLGVATAVALFRSARSGALIRTLLLLPMITPPVVVGILWKLIFNPSGGLFNTVLTFFGYSGDPVSVLASPTFALVGVAIADVWEWSPLIALLVFAALLGQDPEVTEAAALDGAGGFRLFTQITLPAVAGTIAAAFLIRIVLAFKVFDLVYIMTAGGPGQSTTVPAYLIYQAALQQFDLGRAGTITVLLAIVVTVVTLPIVALTRRLHND</sequence>
<evidence type="ECO:0000256" key="6">
    <source>
        <dbReference type="ARBA" id="ARBA00023136"/>
    </source>
</evidence>
<dbReference type="Pfam" id="PF00528">
    <property type="entry name" value="BPD_transp_1"/>
    <property type="match status" value="1"/>
</dbReference>
<feature type="transmembrane region" description="Helical" evidence="7">
    <location>
        <begin position="187"/>
        <end position="206"/>
    </location>
</feature>
<evidence type="ECO:0000256" key="2">
    <source>
        <dbReference type="ARBA" id="ARBA00022448"/>
    </source>
</evidence>
<comment type="subcellular location">
    <subcellularLocation>
        <location evidence="1 7">Cell membrane</location>
        <topology evidence="1 7">Multi-pass membrane protein</topology>
    </subcellularLocation>
</comment>
<evidence type="ECO:0000259" key="9">
    <source>
        <dbReference type="PROSITE" id="PS50928"/>
    </source>
</evidence>
<dbReference type="Proteomes" id="UP000282460">
    <property type="component" value="Unassembled WGS sequence"/>
</dbReference>
<feature type="transmembrane region" description="Helical" evidence="7">
    <location>
        <begin position="257"/>
        <end position="280"/>
    </location>
</feature>
<feature type="transmembrane region" description="Helical" evidence="7">
    <location>
        <begin position="129"/>
        <end position="150"/>
    </location>
</feature>
<evidence type="ECO:0000256" key="1">
    <source>
        <dbReference type="ARBA" id="ARBA00004651"/>
    </source>
</evidence>
<keyword evidence="5 7" id="KW-1133">Transmembrane helix</keyword>
<evidence type="ECO:0000256" key="8">
    <source>
        <dbReference type="SAM" id="MobiDB-lite"/>
    </source>
</evidence>
<keyword evidence="6 7" id="KW-0472">Membrane</keyword>
<dbReference type="PANTHER" id="PTHR30193:SF45">
    <property type="entry name" value="ABC TRANSPORTER PERMEASE PROTEIN"/>
    <property type="match status" value="1"/>
</dbReference>
<feature type="domain" description="ABC transmembrane type-1" evidence="9">
    <location>
        <begin position="124"/>
        <end position="338"/>
    </location>
</feature>
<keyword evidence="3" id="KW-1003">Cell membrane</keyword>
<keyword evidence="2 7" id="KW-0813">Transport</keyword>
<comment type="similarity">
    <text evidence="7">Belongs to the binding-protein-dependent transport system permease family.</text>
</comment>
<name>A0A3L7IUS9_9MICO</name>
<evidence type="ECO:0000256" key="7">
    <source>
        <dbReference type="RuleBase" id="RU363032"/>
    </source>
</evidence>
<dbReference type="GO" id="GO:0055085">
    <property type="term" value="P:transmembrane transport"/>
    <property type="evidence" value="ECO:0007669"/>
    <property type="project" value="InterPro"/>
</dbReference>
<feature type="region of interest" description="Disordered" evidence="8">
    <location>
        <begin position="1"/>
        <end position="62"/>
    </location>
</feature>
<dbReference type="InterPro" id="IPR000515">
    <property type="entry name" value="MetI-like"/>
</dbReference>
<accession>A0A3L7IUS9</accession>
<evidence type="ECO:0000256" key="3">
    <source>
        <dbReference type="ARBA" id="ARBA00022475"/>
    </source>
</evidence>
<feature type="transmembrane region" description="Helical" evidence="7">
    <location>
        <begin position="162"/>
        <end position="181"/>
    </location>
</feature>
<feature type="transmembrane region" description="Helical" evidence="7">
    <location>
        <begin position="287"/>
        <end position="308"/>
    </location>
</feature>
<evidence type="ECO:0000313" key="10">
    <source>
        <dbReference type="EMBL" id="RLQ81161.1"/>
    </source>
</evidence>
<dbReference type="GO" id="GO:0005886">
    <property type="term" value="C:plasma membrane"/>
    <property type="evidence" value="ECO:0007669"/>
    <property type="project" value="UniProtKB-SubCell"/>
</dbReference>
<comment type="caution">
    <text evidence="10">The sequence shown here is derived from an EMBL/GenBank/DDBJ whole genome shotgun (WGS) entry which is preliminary data.</text>
</comment>
<evidence type="ECO:0000313" key="11">
    <source>
        <dbReference type="Proteomes" id="UP000282460"/>
    </source>
</evidence>
<dbReference type="InterPro" id="IPR035906">
    <property type="entry name" value="MetI-like_sf"/>
</dbReference>
<evidence type="ECO:0000256" key="5">
    <source>
        <dbReference type="ARBA" id="ARBA00022989"/>
    </source>
</evidence>
<keyword evidence="11" id="KW-1185">Reference proteome</keyword>